<evidence type="ECO:0000256" key="1">
    <source>
        <dbReference type="SAM" id="Phobius"/>
    </source>
</evidence>
<dbReference type="OrthoDB" id="159107at2"/>
<dbReference type="EMBL" id="DPBP01000009">
    <property type="protein sequence ID" value="HCE16697.1"/>
    <property type="molecule type" value="Genomic_DNA"/>
</dbReference>
<evidence type="ECO:0000313" key="3">
    <source>
        <dbReference type="Proteomes" id="UP000264141"/>
    </source>
</evidence>
<proteinExistence type="predicted"/>
<dbReference type="Proteomes" id="UP000264141">
    <property type="component" value="Unassembled WGS sequence"/>
</dbReference>
<name>A0A3D1JEM6_9CHLR</name>
<reference evidence="2 3" key="1">
    <citation type="journal article" date="2018" name="Nat. Biotechnol.">
        <title>A standardized bacterial taxonomy based on genome phylogeny substantially revises the tree of life.</title>
        <authorList>
            <person name="Parks D.H."/>
            <person name="Chuvochina M."/>
            <person name="Waite D.W."/>
            <person name="Rinke C."/>
            <person name="Skarshewski A."/>
            <person name="Chaumeil P.A."/>
            <person name="Hugenholtz P."/>
        </authorList>
    </citation>
    <scope>NUCLEOTIDE SEQUENCE [LARGE SCALE GENOMIC DNA]</scope>
    <source>
        <strain evidence="2">UBA8781</strain>
    </source>
</reference>
<protein>
    <recommendedName>
        <fullName evidence="4">PepSY domain-containing protein</fullName>
    </recommendedName>
</protein>
<keyword evidence="1" id="KW-0812">Transmembrane</keyword>
<dbReference type="STRING" id="229919.GCA_001050195_02415"/>
<organism evidence="2 3">
    <name type="scientific">Anaerolinea thermolimosa</name>
    <dbReference type="NCBI Taxonomy" id="229919"/>
    <lineage>
        <taxon>Bacteria</taxon>
        <taxon>Bacillati</taxon>
        <taxon>Chloroflexota</taxon>
        <taxon>Anaerolineae</taxon>
        <taxon>Anaerolineales</taxon>
        <taxon>Anaerolineaceae</taxon>
        <taxon>Anaerolinea</taxon>
    </lineage>
</organism>
<feature type="transmembrane region" description="Helical" evidence="1">
    <location>
        <begin position="172"/>
        <end position="194"/>
    </location>
</feature>
<evidence type="ECO:0000313" key="2">
    <source>
        <dbReference type="EMBL" id="HCE16697.1"/>
    </source>
</evidence>
<evidence type="ECO:0008006" key="4">
    <source>
        <dbReference type="Google" id="ProtNLM"/>
    </source>
</evidence>
<dbReference type="AlphaFoldDB" id="A0A3D1JEM6"/>
<sequence length="229" mass="24854">MDKSRTVFHWVLTPTLNGEQAEAALKRWMSGSETVKDLDQKSQIVNRSFRYFPLWYFRWKSDGQERVALEPAAATSVTELAHLSLLAGDLRPYAPSLEGDSEPPSVPLEAGLDWFRQSHAGAKVEEMALVHVPIFEFKYLYRGETYTAVVDAATGSVLANVYPAKAELPYRLVGGVAAVVFLCLASFPVIGGLADHDGGAIAGFLLCSGLGLIAAPILMAWAGWVAARV</sequence>
<feature type="transmembrane region" description="Helical" evidence="1">
    <location>
        <begin position="200"/>
        <end position="227"/>
    </location>
</feature>
<gene>
    <name evidence="2" type="ORF">DEQ80_02440</name>
</gene>
<keyword evidence="1" id="KW-1133">Transmembrane helix</keyword>
<keyword evidence="1" id="KW-0472">Membrane</keyword>
<comment type="caution">
    <text evidence="2">The sequence shown here is derived from an EMBL/GenBank/DDBJ whole genome shotgun (WGS) entry which is preliminary data.</text>
</comment>
<accession>A0A3D1JEM6</accession>